<evidence type="ECO:0000313" key="20">
    <source>
        <dbReference type="Ensembl" id="ENSKMAP00000029017.1"/>
    </source>
</evidence>
<organism evidence="20 21">
    <name type="scientific">Kryptolebias marmoratus</name>
    <name type="common">Mangrove killifish</name>
    <name type="synonym">Rivulus marmoratus</name>
    <dbReference type="NCBI Taxonomy" id="37003"/>
    <lineage>
        <taxon>Eukaryota</taxon>
        <taxon>Metazoa</taxon>
        <taxon>Chordata</taxon>
        <taxon>Craniata</taxon>
        <taxon>Vertebrata</taxon>
        <taxon>Euteleostomi</taxon>
        <taxon>Actinopterygii</taxon>
        <taxon>Neopterygii</taxon>
        <taxon>Teleostei</taxon>
        <taxon>Neoteleostei</taxon>
        <taxon>Acanthomorphata</taxon>
        <taxon>Ovalentaria</taxon>
        <taxon>Atherinomorphae</taxon>
        <taxon>Cyprinodontiformes</taxon>
        <taxon>Rivulidae</taxon>
        <taxon>Kryptolebias</taxon>
    </lineage>
</organism>
<dbReference type="GeneID" id="108245565"/>
<dbReference type="KEGG" id="kmr:108245565"/>
<evidence type="ECO:0000256" key="17">
    <source>
        <dbReference type="ARBA" id="ARBA00043033"/>
    </source>
</evidence>
<sequence>MWRIILTISLVSLGCDGRVTCRNDNNGEVDWFILYKSPRMASADDPNLTGLRYLYIDSRGMRKLDRIDRPNSALGHTLQPILKSIRKMEPRFGFLSYSDQPPGCNADPKRFGHSKGLLMVEHNSAGVWLLHSTPQFPFRREPENFWPPSGSANAQTFICVTFNYDQFQKIGTHLQHIRAFPFDHDIPDSFHQELKDAAKWTENSQQPNEVLIQDLTSTKGKTLRSFAKKVSDDVEEGDLYVTIAENIHSNMHVQVWGCQRDESHGNPGECVINIDSIKNSLGEWKPATDHSKWCVAGDQNRHWTCIADVNRGRRQYGRYGGALCIEDTNVQNKFLQFAKVLGNCRKRPVPSYPECDSDSDTVPMLDSHLLLIPNYNSGNTGNDTETHINPSQMG</sequence>
<dbReference type="GO" id="GO:0004531">
    <property type="term" value="F:deoxyribonuclease II activity"/>
    <property type="evidence" value="ECO:0007669"/>
    <property type="project" value="UniProtKB-EC"/>
</dbReference>
<name>A0A3Q3H0U7_KRYMA</name>
<protein>
    <recommendedName>
        <fullName evidence="14">Deoxyribonuclease-2-alpha</fullName>
        <ecNumber evidence="4">3.1.22.1</ecNumber>
    </recommendedName>
    <alternativeName>
        <fullName evidence="15">Acid DNase</fullName>
    </alternativeName>
    <alternativeName>
        <fullName evidence="17">Deoxyribonuclease II alpha</fullName>
    </alternativeName>
    <alternativeName>
        <fullName evidence="16">Lysosomal DNase II</fullName>
    </alternativeName>
</protein>
<dbReference type="GeneTree" id="ENSGT00390000002634"/>
<dbReference type="PANTHER" id="PTHR10858:SF9">
    <property type="entry name" value="DEOXYRIBONUCLEASE-2-ALPHA"/>
    <property type="match status" value="1"/>
</dbReference>
<evidence type="ECO:0000256" key="16">
    <source>
        <dbReference type="ARBA" id="ARBA00041918"/>
    </source>
</evidence>
<evidence type="ECO:0000256" key="1">
    <source>
        <dbReference type="ARBA" id="ARBA00000447"/>
    </source>
</evidence>
<evidence type="ECO:0000256" key="10">
    <source>
        <dbReference type="ARBA" id="ARBA00022801"/>
    </source>
</evidence>
<dbReference type="PANTHER" id="PTHR10858">
    <property type="entry name" value="DEOXYRIBONUCLEASE II"/>
    <property type="match status" value="1"/>
</dbReference>
<proteinExistence type="inferred from homology"/>
<keyword evidence="21" id="KW-1185">Reference proteome</keyword>
<keyword evidence="7" id="KW-0540">Nuclease</keyword>
<evidence type="ECO:0000256" key="19">
    <source>
        <dbReference type="SAM" id="SignalP"/>
    </source>
</evidence>
<dbReference type="Pfam" id="PF03265">
    <property type="entry name" value="DNase_II"/>
    <property type="match status" value="1"/>
</dbReference>
<dbReference type="CDD" id="cd09120">
    <property type="entry name" value="PLDc_DNaseII_1"/>
    <property type="match status" value="1"/>
</dbReference>
<reference evidence="20" key="1">
    <citation type="submission" date="2025-08" db="UniProtKB">
        <authorList>
            <consortium name="Ensembl"/>
        </authorList>
    </citation>
    <scope>IDENTIFICATION</scope>
</reference>
<keyword evidence="5" id="KW-0217">Developmental protein</keyword>
<evidence type="ECO:0000256" key="12">
    <source>
        <dbReference type="ARBA" id="ARBA00023180"/>
    </source>
</evidence>
<comment type="subcellular location">
    <subcellularLocation>
        <location evidence="2">Lysosome</location>
    </subcellularLocation>
</comment>
<comment type="similarity">
    <text evidence="3">Belongs to the DNase II family.</text>
</comment>
<dbReference type="Proteomes" id="UP000264800">
    <property type="component" value="Unplaced"/>
</dbReference>
<evidence type="ECO:0000256" key="2">
    <source>
        <dbReference type="ARBA" id="ARBA00004371"/>
    </source>
</evidence>
<evidence type="ECO:0000313" key="21">
    <source>
        <dbReference type="Proteomes" id="UP000264800"/>
    </source>
</evidence>
<dbReference type="RefSeq" id="XP_017288084.1">
    <property type="nucleotide sequence ID" value="XM_017432595.3"/>
</dbReference>
<dbReference type="GO" id="GO:0006309">
    <property type="term" value="P:apoptotic DNA fragmentation"/>
    <property type="evidence" value="ECO:0007669"/>
    <property type="project" value="TreeGrafter"/>
</dbReference>
<dbReference type="GO" id="GO:0005764">
    <property type="term" value="C:lysosome"/>
    <property type="evidence" value="ECO:0007669"/>
    <property type="project" value="UniProtKB-SubCell"/>
</dbReference>
<dbReference type="OMA" id="KFWPESG"/>
<evidence type="ECO:0000256" key="8">
    <source>
        <dbReference type="ARBA" id="ARBA00022729"/>
    </source>
</evidence>
<dbReference type="OrthoDB" id="10261598at2759"/>
<evidence type="ECO:0000256" key="13">
    <source>
        <dbReference type="ARBA" id="ARBA00023228"/>
    </source>
</evidence>
<comment type="catalytic activity">
    <reaction evidence="1">
        <text>Endonucleolytic cleavage to nucleoside 3'-phosphates and 3'-phosphooligonucleotide end-products.</text>
        <dbReference type="EC" id="3.1.22.1"/>
    </reaction>
</comment>
<dbReference type="EC" id="3.1.22.1" evidence="4"/>
<evidence type="ECO:0000256" key="3">
    <source>
        <dbReference type="ARBA" id="ARBA00007527"/>
    </source>
</evidence>
<keyword evidence="8 19" id="KW-0732">Signal</keyword>
<keyword evidence="9" id="KW-0255">Endonuclease</keyword>
<dbReference type="PROSITE" id="PS51257">
    <property type="entry name" value="PROKAR_LIPOPROTEIN"/>
    <property type="match status" value="1"/>
</dbReference>
<accession>A0A3Q3H0U7</accession>
<keyword evidence="10" id="KW-0378">Hydrolase</keyword>
<dbReference type="InterPro" id="IPR004947">
    <property type="entry name" value="DNase_II"/>
</dbReference>
<dbReference type="AlphaFoldDB" id="A0A3Q3H0U7"/>
<evidence type="ECO:0000256" key="5">
    <source>
        <dbReference type="ARBA" id="ARBA00022473"/>
    </source>
</evidence>
<feature type="chain" id="PRO_5018700233" description="Deoxyribonuclease-2-alpha" evidence="19">
    <location>
        <begin position="18"/>
        <end position="394"/>
    </location>
</feature>
<evidence type="ECO:0000256" key="15">
    <source>
        <dbReference type="ARBA" id="ARBA00041393"/>
    </source>
</evidence>
<evidence type="ECO:0000256" key="4">
    <source>
        <dbReference type="ARBA" id="ARBA00012036"/>
    </source>
</evidence>
<keyword evidence="12" id="KW-0325">Glycoprotein</keyword>
<evidence type="ECO:0000256" key="7">
    <source>
        <dbReference type="ARBA" id="ARBA00022722"/>
    </source>
</evidence>
<comment type="function">
    <text evidence="18">Hydrolyzes DNA under acidic conditions with a preference for double-stranded DNA. Plays a major role in the clearance of nucleic acids generated through apoptosis, hence preventing autoinflammation. Necessary for proper fetal development and for definitive erythropoiesis in fetal liver and bone marrow, where it degrades nuclear DNA expelled from erythroid precursor cells.</text>
</comment>
<evidence type="ECO:0000256" key="9">
    <source>
        <dbReference type="ARBA" id="ARBA00022759"/>
    </source>
</evidence>
<evidence type="ECO:0000256" key="11">
    <source>
        <dbReference type="ARBA" id="ARBA00023157"/>
    </source>
</evidence>
<evidence type="ECO:0000256" key="18">
    <source>
        <dbReference type="ARBA" id="ARBA00045381"/>
    </source>
</evidence>
<keyword evidence="11" id="KW-1015">Disulfide bond</keyword>
<evidence type="ECO:0000256" key="6">
    <source>
        <dbReference type="ARBA" id="ARBA00022703"/>
    </source>
</evidence>
<reference evidence="20" key="2">
    <citation type="submission" date="2025-09" db="UniProtKB">
        <authorList>
            <consortium name="Ensembl"/>
        </authorList>
    </citation>
    <scope>IDENTIFICATION</scope>
</reference>
<feature type="signal peptide" evidence="19">
    <location>
        <begin position="1"/>
        <end position="17"/>
    </location>
</feature>
<keyword evidence="13" id="KW-0458">Lysosome</keyword>
<dbReference type="Ensembl" id="ENSKMAT00000029380.1">
    <property type="protein sequence ID" value="ENSKMAP00000029017.1"/>
    <property type="gene ID" value="ENSKMAG00000021512.1"/>
</dbReference>
<keyword evidence="6" id="KW-0053">Apoptosis</keyword>
<evidence type="ECO:0000256" key="14">
    <source>
        <dbReference type="ARBA" id="ARBA00039868"/>
    </source>
</evidence>